<sequence>MPMDASPPEHTDTQPTPEDPAEHARAMARSKFLCAESVFASLVRAKGWDIPRPTSLATGLCSGVSRTCGQCGALSGAILALGFGLGRTAPEESLEPCYNAVEELVEEFRTEFGGRDCIDVAGINIADPEGLAEFRRQNLWATRCEHVIAFAVTKALELLDASGA</sequence>
<name>A0A6P1ZBY1_9BACT</name>
<dbReference type="InterPro" id="IPR010181">
    <property type="entry name" value="CGCAxxGCC_motif"/>
</dbReference>
<gene>
    <name evidence="2" type="ORF">DQK91_21140</name>
</gene>
<evidence type="ECO:0008006" key="4">
    <source>
        <dbReference type="Google" id="ProtNLM"/>
    </source>
</evidence>
<evidence type="ECO:0000313" key="3">
    <source>
        <dbReference type="Proteomes" id="UP000434052"/>
    </source>
</evidence>
<protein>
    <recommendedName>
        <fullName evidence="4">C_GCAxxG_C_C family redox protein</fullName>
    </recommendedName>
</protein>
<dbReference type="EMBL" id="QMIF01000024">
    <property type="protein sequence ID" value="TVM30382.1"/>
    <property type="molecule type" value="Genomic_DNA"/>
</dbReference>
<proteinExistence type="predicted"/>
<dbReference type="Proteomes" id="UP000434052">
    <property type="component" value="Unassembled WGS sequence"/>
</dbReference>
<dbReference type="AlphaFoldDB" id="A0A6P1ZBY1"/>
<evidence type="ECO:0000256" key="1">
    <source>
        <dbReference type="SAM" id="MobiDB-lite"/>
    </source>
</evidence>
<dbReference type="OrthoDB" id="7062642at2"/>
<evidence type="ECO:0000313" key="2">
    <source>
        <dbReference type="EMBL" id="TVM30382.1"/>
    </source>
</evidence>
<dbReference type="Pfam" id="PF09719">
    <property type="entry name" value="C_GCAxxG_C_C"/>
    <property type="match status" value="1"/>
</dbReference>
<organism evidence="2 3">
    <name type="scientific">Oceanidesulfovibrio marinus</name>
    <dbReference type="NCBI Taxonomy" id="370038"/>
    <lineage>
        <taxon>Bacteria</taxon>
        <taxon>Pseudomonadati</taxon>
        <taxon>Thermodesulfobacteriota</taxon>
        <taxon>Desulfovibrionia</taxon>
        <taxon>Desulfovibrionales</taxon>
        <taxon>Desulfovibrionaceae</taxon>
        <taxon>Oceanidesulfovibrio</taxon>
    </lineage>
</organism>
<comment type="caution">
    <text evidence="2">The sequence shown here is derived from an EMBL/GenBank/DDBJ whole genome shotgun (WGS) entry which is preliminary data.</text>
</comment>
<dbReference type="NCBIfam" id="TIGR01909">
    <property type="entry name" value="C_GCAxxG_C_C"/>
    <property type="match status" value="1"/>
</dbReference>
<reference evidence="2 3" key="1">
    <citation type="submission" date="2018-06" db="EMBL/GenBank/DDBJ databases">
        <title>Complete genome of Desulfovibrio marinus P48SEP.</title>
        <authorList>
            <person name="Crispim J.S."/>
            <person name="Vidigal P.M.P."/>
            <person name="Silva L.C.F."/>
            <person name="Araujo L.C."/>
            <person name="Laguardia C.N."/>
            <person name="Dias R.S."/>
            <person name="Sousa M.P."/>
            <person name="Paula S.O."/>
            <person name="Silva C."/>
        </authorList>
    </citation>
    <scope>NUCLEOTIDE SEQUENCE [LARGE SCALE GENOMIC DNA]</scope>
    <source>
        <strain evidence="2 3">P48SEP</strain>
    </source>
</reference>
<accession>A0A6P1ZBY1</accession>
<feature type="region of interest" description="Disordered" evidence="1">
    <location>
        <begin position="1"/>
        <end position="25"/>
    </location>
</feature>